<dbReference type="InterPro" id="IPR016181">
    <property type="entry name" value="Acyl_CoA_acyltransferase"/>
</dbReference>
<dbReference type="EMBL" id="CP116222">
    <property type="protein sequence ID" value="WFC07644.1"/>
    <property type="molecule type" value="Genomic_DNA"/>
</dbReference>
<feature type="domain" description="N-acetyltransferase" evidence="1">
    <location>
        <begin position="11"/>
        <end position="142"/>
    </location>
</feature>
<evidence type="ECO:0000313" key="2">
    <source>
        <dbReference type="EMBL" id="WFC07644.1"/>
    </source>
</evidence>
<dbReference type="SUPFAM" id="SSF55729">
    <property type="entry name" value="Acyl-CoA N-acyltransferases (Nat)"/>
    <property type="match status" value="1"/>
</dbReference>
<dbReference type="PANTHER" id="PTHR43415:SF3">
    <property type="entry name" value="GNAT-FAMILY ACETYLTRANSFERASE"/>
    <property type="match status" value="1"/>
</dbReference>
<name>A0AAX3RYD2_9GAMM</name>
<dbReference type="Gene3D" id="3.40.630.30">
    <property type="match status" value="1"/>
</dbReference>
<sequence>MVTELKSKSINLRFIELDDAEYVLSLRKNEQYNKHLSPVNTGVTEQVEWIKEYKKREQDLKEFYFIIQRNDGVKCGTIRIYDIQNNSFCWGSWILDENKTKTAAIESALLIYKFGFDVMHFSRSHFDVRKDNTSVISFHKKFNAHEIDEDNLNYYFEIFPEDIEQIKNKYIRYTA</sequence>
<gene>
    <name evidence="2" type="ORF">PG365_04455</name>
</gene>
<dbReference type="PANTHER" id="PTHR43415">
    <property type="entry name" value="SPERMIDINE N(1)-ACETYLTRANSFERASE"/>
    <property type="match status" value="1"/>
</dbReference>
<organism evidence="2 3">
    <name type="scientific">Providencia vermicola</name>
    <dbReference type="NCBI Taxonomy" id="333965"/>
    <lineage>
        <taxon>Bacteria</taxon>
        <taxon>Pseudomonadati</taxon>
        <taxon>Pseudomonadota</taxon>
        <taxon>Gammaproteobacteria</taxon>
        <taxon>Enterobacterales</taxon>
        <taxon>Morganellaceae</taxon>
        <taxon>Providencia</taxon>
    </lineage>
</organism>
<reference evidence="2" key="1">
    <citation type="submission" date="2023-01" db="EMBL/GenBank/DDBJ databases">
        <title>The prevalence of carbapenem-resistant bacteria in aquaculture in China and the genetic diversity of carbapenem-resistant genes.</title>
        <authorList>
            <person name="Wen R."/>
        </authorList>
    </citation>
    <scope>NUCLEOTIDE SEQUENCE</scope>
    <source>
        <strain evidence="2">PVA41-chromosome</strain>
    </source>
</reference>
<dbReference type="Proteomes" id="UP001222403">
    <property type="component" value="Chromosome"/>
</dbReference>
<dbReference type="Pfam" id="PF13302">
    <property type="entry name" value="Acetyltransf_3"/>
    <property type="match status" value="1"/>
</dbReference>
<dbReference type="RefSeq" id="WP_275258264.1">
    <property type="nucleotide sequence ID" value="NZ_CP116222.1"/>
</dbReference>
<protein>
    <submittedName>
        <fullName evidence="2">GNAT family N-acetyltransferase</fullName>
    </submittedName>
</protein>
<dbReference type="GO" id="GO:0016747">
    <property type="term" value="F:acyltransferase activity, transferring groups other than amino-acyl groups"/>
    <property type="evidence" value="ECO:0007669"/>
    <property type="project" value="InterPro"/>
</dbReference>
<evidence type="ECO:0000259" key="1">
    <source>
        <dbReference type="Pfam" id="PF13302"/>
    </source>
</evidence>
<accession>A0AAX3RYD2</accession>
<dbReference type="InterPro" id="IPR000182">
    <property type="entry name" value="GNAT_dom"/>
</dbReference>
<evidence type="ECO:0000313" key="3">
    <source>
        <dbReference type="Proteomes" id="UP001222403"/>
    </source>
</evidence>
<proteinExistence type="predicted"/>
<dbReference type="AlphaFoldDB" id="A0AAX3RYD2"/>